<dbReference type="PROSITE" id="PS51700">
    <property type="entry name" value="SEPARIN"/>
    <property type="match status" value="1"/>
</dbReference>
<dbReference type="GO" id="GO:0005737">
    <property type="term" value="C:cytoplasm"/>
    <property type="evidence" value="ECO:0007669"/>
    <property type="project" value="TreeGrafter"/>
</dbReference>
<dbReference type="GO" id="GO:0006508">
    <property type="term" value="P:proteolysis"/>
    <property type="evidence" value="ECO:0007669"/>
    <property type="project" value="InterPro"/>
</dbReference>
<keyword evidence="3" id="KW-0378">Hydrolase</keyword>
<dbReference type="GO" id="GO:0004197">
    <property type="term" value="F:cysteine-type endopeptidase activity"/>
    <property type="evidence" value="ECO:0007669"/>
    <property type="project" value="InterPro"/>
</dbReference>
<dbReference type="GO" id="GO:0051307">
    <property type="term" value="P:meiotic chromosome separation"/>
    <property type="evidence" value="ECO:0007669"/>
    <property type="project" value="TreeGrafter"/>
</dbReference>
<accession>A0A8H6F5R3</accession>
<dbReference type="InterPro" id="IPR005314">
    <property type="entry name" value="Peptidase_C50"/>
</dbReference>
<dbReference type="AlphaFoldDB" id="A0A8H6F5R3"/>
<protein>
    <recommendedName>
        <fullName evidence="2">separase</fullName>
        <ecNumber evidence="2">3.4.22.49</ecNumber>
    </recommendedName>
</protein>
<keyword evidence="4" id="KW-0159">Chromosome partition</keyword>
<reference evidence="7 8" key="1">
    <citation type="submission" date="2020-03" db="EMBL/GenBank/DDBJ databases">
        <title>FDA dAtabase for Regulatory Grade micrObial Sequences (FDA-ARGOS): Supporting development and validation of Infectious Disease Dx tests.</title>
        <authorList>
            <person name="Campos J."/>
            <person name="Goldberg B."/>
            <person name="Tallon L."/>
            <person name="Sadzewicz L."/>
            <person name="Vavikolanu K."/>
            <person name="Mehta A."/>
            <person name="Aluvathingal J."/>
            <person name="Nadendla S."/>
            <person name="Nandy P."/>
            <person name="Geyer C."/>
            <person name="Yan Y."/>
            <person name="Sichtig H."/>
        </authorList>
    </citation>
    <scope>NUCLEOTIDE SEQUENCE [LARGE SCALE GENOMIC DNA]</scope>
    <source>
        <strain evidence="7 8">FDAARGOS_656</strain>
    </source>
</reference>
<dbReference type="InterPro" id="IPR030397">
    <property type="entry name" value="SEPARIN_core_dom"/>
</dbReference>
<comment type="caution">
    <text evidence="7">The sequence shown here is derived from an EMBL/GenBank/DDBJ whole genome shotgun (WGS) entry which is preliminary data.</text>
</comment>
<comment type="catalytic activity">
    <reaction evidence="1">
        <text>All bonds known to be hydrolyzed by this endopeptidase have arginine in P1 and an acidic residue in P4. P6 is often occupied by an acidic residue or by a hydroxy-amino-acid residue, the phosphorylation of which enhances cleavage.</text>
        <dbReference type="EC" id="3.4.22.49"/>
    </reaction>
</comment>
<feature type="region of interest" description="Disordered" evidence="5">
    <location>
        <begin position="154"/>
        <end position="177"/>
    </location>
</feature>
<dbReference type="GO" id="GO:0044732">
    <property type="term" value="C:mitotic spindle pole body"/>
    <property type="evidence" value="ECO:0007669"/>
    <property type="project" value="TreeGrafter"/>
</dbReference>
<evidence type="ECO:0000313" key="8">
    <source>
        <dbReference type="Proteomes" id="UP000536275"/>
    </source>
</evidence>
<evidence type="ECO:0000256" key="5">
    <source>
        <dbReference type="SAM" id="MobiDB-lite"/>
    </source>
</evidence>
<dbReference type="GO" id="GO:0072686">
    <property type="term" value="C:mitotic spindle"/>
    <property type="evidence" value="ECO:0007669"/>
    <property type="project" value="TreeGrafter"/>
</dbReference>
<evidence type="ECO:0000259" key="6">
    <source>
        <dbReference type="PROSITE" id="PS51700"/>
    </source>
</evidence>
<dbReference type="EMBL" id="JABWAD010000027">
    <property type="protein sequence ID" value="KAF6070272.1"/>
    <property type="molecule type" value="Genomic_DNA"/>
</dbReference>
<dbReference type="GO" id="GO:0005634">
    <property type="term" value="C:nucleus"/>
    <property type="evidence" value="ECO:0007669"/>
    <property type="project" value="InterPro"/>
</dbReference>
<evidence type="ECO:0000256" key="2">
    <source>
        <dbReference type="ARBA" id="ARBA00012489"/>
    </source>
</evidence>
<dbReference type="PANTHER" id="PTHR12792">
    <property type="entry name" value="EXTRA SPINDLE POLES 1-RELATED"/>
    <property type="match status" value="1"/>
</dbReference>
<evidence type="ECO:0000256" key="4">
    <source>
        <dbReference type="ARBA" id="ARBA00022829"/>
    </source>
</evidence>
<sequence length="372" mass="43080">MQNFEKIIDDSNLSTKRKTTSKILTVEDRKQWWRSRFTLDFQLQDILHHVESKWFGGFISGIFTNDNDVENESKNVFHKFKQDLMKILKDCLTVSDDKSNIERFLQFNEFIYYCFYSMEEYNYELVDDLIKFITINMNSHGRINLIDKVNKNKQNVTSNNKNNSNNNNNNNNSNSNNSQHIVLIPNANCSNFPWESMEFLRSKSISRMPSIHMLLDLVKSNTNNKNKLMFVDKSNLYYLINPSGEIGKLSSNEHEDYQDSILCEILKSHLFVYIGHGGCDQYIKVSKLFKKCGNNQDSSNKLPPSLLLGCSSVKLDNCNYNYNSNDYNGSGHDYGMKKLDLTNCVVQSRSKCTLKYLNGSAPVVYGLPMYLK</sequence>
<evidence type="ECO:0000313" key="7">
    <source>
        <dbReference type="EMBL" id="KAF6070272.1"/>
    </source>
</evidence>
<gene>
    <name evidence="7" type="ORF">FOB64_002353</name>
</gene>
<feature type="domain" description="Peptidase C50" evidence="6">
    <location>
        <begin position="208"/>
        <end position="321"/>
    </location>
</feature>
<dbReference type="Pfam" id="PF03568">
    <property type="entry name" value="Separin_C"/>
    <property type="match status" value="1"/>
</dbReference>
<dbReference type="EC" id="3.4.22.49" evidence="2"/>
<organism evidence="7 8">
    <name type="scientific">Candida albicans</name>
    <name type="common">Yeast</name>
    <dbReference type="NCBI Taxonomy" id="5476"/>
    <lineage>
        <taxon>Eukaryota</taxon>
        <taxon>Fungi</taxon>
        <taxon>Dikarya</taxon>
        <taxon>Ascomycota</taxon>
        <taxon>Saccharomycotina</taxon>
        <taxon>Pichiomycetes</taxon>
        <taxon>Debaryomycetaceae</taxon>
        <taxon>Candida/Lodderomyces clade</taxon>
        <taxon>Candida</taxon>
    </lineage>
</organism>
<name>A0A8H6F5R3_CANAX</name>
<dbReference type="Proteomes" id="UP000536275">
    <property type="component" value="Unassembled WGS sequence"/>
</dbReference>
<evidence type="ECO:0000256" key="1">
    <source>
        <dbReference type="ARBA" id="ARBA00000451"/>
    </source>
</evidence>
<evidence type="ECO:0000256" key="3">
    <source>
        <dbReference type="ARBA" id="ARBA00022801"/>
    </source>
</evidence>
<dbReference type="PANTHER" id="PTHR12792:SF0">
    <property type="entry name" value="SEPARIN"/>
    <property type="match status" value="1"/>
</dbReference>
<proteinExistence type="predicted"/>